<proteinExistence type="predicted"/>
<organism evidence="4">
    <name type="scientific">Echinostoma caproni</name>
    <dbReference type="NCBI Taxonomy" id="27848"/>
    <lineage>
        <taxon>Eukaryota</taxon>
        <taxon>Metazoa</taxon>
        <taxon>Spiralia</taxon>
        <taxon>Lophotrochozoa</taxon>
        <taxon>Platyhelminthes</taxon>
        <taxon>Trematoda</taxon>
        <taxon>Digenea</taxon>
        <taxon>Plagiorchiida</taxon>
        <taxon>Echinostomata</taxon>
        <taxon>Echinostomatoidea</taxon>
        <taxon>Echinostomatidae</taxon>
        <taxon>Echinostoma</taxon>
    </lineage>
</organism>
<sequence>MQTLSPAQARIQQRQLFFPHELSSCSHVLVRVDSVSIHLKQPCGGPFRVISRHDTTFKVDRHGRVGTIGINRLKAAYFDENVHANTESAANPSQPLNETPVSRLGSHDSPAAPALDEASASRPSWQPPQLATAPNEASPSNSSWPPPLPAMALDEAIAFHSDRQPRASVTISDVTSVLCPSQPNAALSRPSNETSVSRSG</sequence>
<dbReference type="AlphaFoldDB" id="A0A183AUA8"/>
<dbReference type="PANTHER" id="PTHR38681:SF1">
    <property type="entry name" value="RETROVIRUS-RELATED POL POLYPROTEIN FROM TRANSPOSON 412-LIKE PROTEIN"/>
    <property type="match status" value="1"/>
</dbReference>
<dbReference type="PANTHER" id="PTHR38681">
    <property type="entry name" value="RETROVIRUS-RELATED POL POLYPROTEIN FROM TRANSPOSON 412-LIKE PROTEIN-RELATED"/>
    <property type="match status" value="1"/>
</dbReference>
<evidence type="ECO:0000256" key="1">
    <source>
        <dbReference type="SAM" id="MobiDB-lite"/>
    </source>
</evidence>
<dbReference type="OrthoDB" id="8067857at2759"/>
<reference evidence="2 3" key="2">
    <citation type="submission" date="2018-11" db="EMBL/GenBank/DDBJ databases">
        <authorList>
            <consortium name="Pathogen Informatics"/>
        </authorList>
    </citation>
    <scope>NUCLEOTIDE SEQUENCE [LARGE SCALE GENOMIC DNA]</scope>
    <source>
        <strain evidence="2 3">Egypt</strain>
    </source>
</reference>
<gene>
    <name evidence="2" type="ORF">ECPE_LOCUS10544</name>
</gene>
<protein>
    <submittedName>
        <fullName evidence="2 4">Uncharacterized protein</fullName>
    </submittedName>
</protein>
<feature type="compositionally biased region" description="Polar residues" evidence="1">
    <location>
        <begin position="85"/>
        <end position="100"/>
    </location>
</feature>
<dbReference type="EMBL" id="UZAN01049252">
    <property type="protein sequence ID" value="VDP87231.1"/>
    <property type="molecule type" value="Genomic_DNA"/>
</dbReference>
<dbReference type="Proteomes" id="UP000272942">
    <property type="component" value="Unassembled WGS sequence"/>
</dbReference>
<evidence type="ECO:0000313" key="3">
    <source>
        <dbReference type="Proteomes" id="UP000272942"/>
    </source>
</evidence>
<name>A0A183AUA8_9TREM</name>
<feature type="compositionally biased region" description="Low complexity" evidence="1">
    <location>
        <begin position="131"/>
        <end position="143"/>
    </location>
</feature>
<keyword evidence="3" id="KW-1185">Reference proteome</keyword>
<accession>A0A183AUA8</accession>
<feature type="region of interest" description="Disordered" evidence="1">
    <location>
        <begin position="85"/>
        <end position="149"/>
    </location>
</feature>
<evidence type="ECO:0000313" key="2">
    <source>
        <dbReference type="EMBL" id="VDP87231.1"/>
    </source>
</evidence>
<reference evidence="4" key="1">
    <citation type="submission" date="2016-06" db="UniProtKB">
        <authorList>
            <consortium name="WormBaseParasite"/>
        </authorList>
    </citation>
    <scope>IDENTIFICATION</scope>
</reference>
<evidence type="ECO:0000313" key="4">
    <source>
        <dbReference type="WBParaSite" id="ECPE_0001057501-mRNA-1"/>
    </source>
</evidence>
<feature type="region of interest" description="Disordered" evidence="1">
    <location>
        <begin position="180"/>
        <end position="200"/>
    </location>
</feature>
<dbReference type="WBParaSite" id="ECPE_0001057501-mRNA-1">
    <property type="protein sequence ID" value="ECPE_0001057501-mRNA-1"/>
    <property type="gene ID" value="ECPE_0001057501"/>
</dbReference>